<evidence type="ECO:0000313" key="1">
    <source>
        <dbReference type="EMBL" id="GAG40022.1"/>
    </source>
</evidence>
<name>X0XXW9_9ZZZZ</name>
<dbReference type="AlphaFoldDB" id="X0XXW9"/>
<accession>X0XXW9</accession>
<proteinExistence type="predicted"/>
<gene>
    <name evidence="1" type="ORF">S01H1_69465</name>
</gene>
<dbReference type="EMBL" id="BARS01046125">
    <property type="protein sequence ID" value="GAG40022.1"/>
    <property type="molecule type" value="Genomic_DNA"/>
</dbReference>
<feature type="non-terminal residue" evidence="1">
    <location>
        <position position="1"/>
    </location>
</feature>
<comment type="caution">
    <text evidence="1">The sequence shown here is derived from an EMBL/GenBank/DDBJ whole genome shotgun (WGS) entry which is preliminary data.</text>
</comment>
<organism evidence="1">
    <name type="scientific">marine sediment metagenome</name>
    <dbReference type="NCBI Taxonomy" id="412755"/>
    <lineage>
        <taxon>unclassified sequences</taxon>
        <taxon>metagenomes</taxon>
        <taxon>ecological metagenomes</taxon>
    </lineage>
</organism>
<protein>
    <submittedName>
        <fullName evidence="1">Uncharacterized protein</fullName>
    </submittedName>
</protein>
<reference evidence="1" key="1">
    <citation type="journal article" date="2014" name="Front. Microbiol.">
        <title>High frequency of phylogenetically diverse reductive dehalogenase-homologous genes in deep subseafloor sedimentary metagenomes.</title>
        <authorList>
            <person name="Kawai M."/>
            <person name="Futagami T."/>
            <person name="Toyoda A."/>
            <person name="Takaki Y."/>
            <person name="Nishi S."/>
            <person name="Hori S."/>
            <person name="Arai W."/>
            <person name="Tsubouchi T."/>
            <person name="Morono Y."/>
            <person name="Uchiyama I."/>
            <person name="Ito T."/>
            <person name="Fujiyama A."/>
            <person name="Inagaki F."/>
            <person name="Takami H."/>
        </authorList>
    </citation>
    <scope>NUCLEOTIDE SEQUENCE</scope>
    <source>
        <strain evidence="1">Expedition CK06-06</strain>
    </source>
</reference>
<sequence>WPAGYVEAAIAPSLLMEGEKSISSEKGAKELETLAVGSGRAVLSSSTGEQISFIRKDKRMSIFTYHLIEALTGHAQPQEGATEVLVSDVMGHVWRRVPQSTKSDWNREQTPDYQVSGNFPIALLLGGKGLSKGQPAPDPLELPVEAKPRADQSTQIAVGSYIAQASGGSTATVTVNKPKG</sequence>